<comment type="caution">
    <text evidence="1">The sequence shown here is derived from an EMBL/GenBank/DDBJ whole genome shotgun (WGS) entry which is preliminary data.</text>
</comment>
<sequence length="358" mass="40551">MLLAVILLCAMVAGARGGRQKHLIEMGWDEPDPAFMRQHVAELEATPFDGVVYNITYAKPGGGTGRFTWEVWGRHAFTEADLAPALADLEATPFRRFQYNFLRFNVTPADLDWFDDFGAVVSNARLAASVARRGGSKGIAFDSEHYMGDLFDYPKQRDAATRSWEAYAAQARRRGREVMEAFQAGYPDLTVFLLCGYSLPYAQTADDHKPLRDCTYGLYAPFLDGMVDAARGGTRLVDGYELSYGERDTARFAAHYRRMKHDALAVVADPAKYRRVFSFGFGIRIDQRNPKWLGWYPDSLKGNYFAPEAFGRVVRKALETADDYVWIYGEAPRWWTPEGRPKDLPEVYDRALRAARGR</sequence>
<proteinExistence type="predicted"/>
<dbReference type="EMBL" id="VBPB01000003">
    <property type="protein sequence ID" value="TMQ74299.1"/>
    <property type="molecule type" value="Genomic_DNA"/>
</dbReference>
<name>A0A538UF49_UNCEI</name>
<accession>A0A538UF49</accession>
<evidence type="ECO:0000313" key="1">
    <source>
        <dbReference type="EMBL" id="TMQ74299.1"/>
    </source>
</evidence>
<reference evidence="1 2" key="1">
    <citation type="journal article" date="2019" name="Nat. Microbiol.">
        <title>Mediterranean grassland soil C-N compound turnover is dependent on rainfall and depth, and is mediated by genomically divergent microorganisms.</title>
        <authorList>
            <person name="Diamond S."/>
            <person name="Andeer P.F."/>
            <person name="Li Z."/>
            <person name="Crits-Christoph A."/>
            <person name="Burstein D."/>
            <person name="Anantharaman K."/>
            <person name="Lane K.R."/>
            <person name="Thomas B.C."/>
            <person name="Pan C."/>
            <person name="Northen T.R."/>
            <person name="Banfield J.F."/>
        </authorList>
    </citation>
    <scope>NUCLEOTIDE SEQUENCE [LARGE SCALE GENOMIC DNA]</scope>
    <source>
        <strain evidence="1">WS_11</strain>
    </source>
</reference>
<dbReference type="Proteomes" id="UP000319771">
    <property type="component" value="Unassembled WGS sequence"/>
</dbReference>
<evidence type="ECO:0000313" key="2">
    <source>
        <dbReference type="Proteomes" id="UP000319771"/>
    </source>
</evidence>
<gene>
    <name evidence="1" type="ORF">E6K81_00255</name>
</gene>
<organism evidence="1 2">
    <name type="scientific">Eiseniibacteriota bacterium</name>
    <dbReference type="NCBI Taxonomy" id="2212470"/>
    <lineage>
        <taxon>Bacteria</taxon>
        <taxon>Candidatus Eiseniibacteriota</taxon>
    </lineage>
</organism>
<protein>
    <recommendedName>
        <fullName evidence="3">GH26 domain-containing protein</fullName>
    </recommendedName>
</protein>
<dbReference type="AlphaFoldDB" id="A0A538UF49"/>
<evidence type="ECO:0008006" key="3">
    <source>
        <dbReference type="Google" id="ProtNLM"/>
    </source>
</evidence>